<dbReference type="PATRIC" id="fig|1317121.7.peg.162"/>
<accession>A0A0L1JTW3</accession>
<name>A0A0L1JTW3_9RHOB</name>
<gene>
    <name evidence="1" type="ORF">ATO11_00800</name>
</gene>
<dbReference type="OrthoDB" id="7666987at2"/>
<dbReference type="InterPro" id="IPR011200">
    <property type="entry name" value="UCP012608"/>
</dbReference>
<reference evidence="1 2" key="1">
    <citation type="journal article" date="2015" name="Int. J. Syst. Evol. Microbiol.">
        <title>Aestuariivita atlantica sp. nov., isolated from deep sea sediment of the Atlantic Ocean.</title>
        <authorList>
            <person name="Li G."/>
            <person name="Lai Q."/>
            <person name="Du Y."/>
            <person name="Liu X."/>
            <person name="Sun F."/>
            <person name="Shao Z."/>
        </authorList>
    </citation>
    <scope>NUCLEOTIDE SEQUENCE [LARGE SCALE GENOMIC DNA]</scope>
    <source>
        <strain evidence="1 2">22II-S11-z3</strain>
    </source>
</reference>
<dbReference type="AlphaFoldDB" id="A0A0L1JTW3"/>
<protein>
    <recommendedName>
        <fullName evidence="3">DUF2332 domain-containing protein</fullName>
    </recommendedName>
</protein>
<dbReference type="PIRSF" id="PIRSF012608">
    <property type="entry name" value="UCP012608"/>
    <property type="match status" value="1"/>
</dbReference>
<evidence type="ECO:0008006" key="3">
    <source>
        <dbReference type="Google" id="ProtNLM"/>
    </source>
</evidence>
<dbReference type="RefSeq" id="WP_050528934.1">
    <property type="nucleotide sequence ID" value="NZ_AQQZ01000001.1"/>
</dbReference>
<dbReference type="EMBL" id="AQQZ01000001">
    <property type="protein sequence ID" value="KNG95214.1"/>
    <property type="molecule type" value="Genomic_DNA"/>
</dbReference>
<sequence>MNLSDAFRHQAHVCPTLGSPFMGRLMALFADRLAPGGAVADHLLAWPGDVSPAAQSVPLRIAGALHNLVVTGASPDLSSAYPPNAVTDDALWSAVTQAMEDHAPAILAFLASPPQTNEVRRAACLIAAGSALAARFDMPMMLSELGASAGLNLMWDRFALDAAGTRLGPGDAVLTLTPDWRGAAPEGVAPRIADRRGVDLAPIDPRAPRDAERLLSYLWPDQPERIARTRAAISVASAPVDQADAVDWLPDRLAAQTDGHLHLVYHTIAWQYLPDAHRARGDAIIAAAGARATPDRPLARLGMEADGSDPGAAITLTLWPDGQTQDLGRIDYHGRWVDWRAPLW</sequence>
<dbReference type="STRING" id="1317121.ATO11_00800"/>
<keyword evidence="2" id="KW-1185">Reference proteome</keyword>
<evidence type="ECO:0000313" key="2">
    <source>
        <dbReference type="Proteomes" id="UP000036938"/>
    </source>
</evidence>
<dbReference type="Pfam" id="PF10094">
    <property type="entry name" value="DUF2332"/>
    <property type="match status" value="1"/>
</dbReference>
<organism evidence="1 2">
    <name type="scientific">Pseudaestuariivita atlantica</name>
    <dbReference type="NCBI Taxonomy" id="1317121"/>
    <lineage>
        <taxon>Bacteria</taxon>
        <taxon>Pseudomonadati</taxon>
        <taxon>Pseudomonadota</taxon>
        <taxon>Alphaproteobacteria</taxon>
        <taxon>Rhodobacterales</taxon>
        <taxon>Paracoccaceae</taxon>
        <taxon>Pseudaestuariivita</taxon>
    </lineage>
</organism>
<proteinExistence type="predicted"/>
<dbReference type="Proteomes" id="UP000036938">
    <property type="component" value="Unassembled WGS sequence"/>
</dbReference>
<evidence type="ECO:0000313" key="1">
    <source>
        <dbReference type="EMBL" id="KNG95214.1"/>
    </source>
</evidence>
<comment type="caution">
    <text evidence="1">The sequence shown here is derived from an EMBL/GenBank/DDBJ whole genome shotgun (WGS) entry which is preliminary data.</text>
</comment>